<keyword evidence="3" id="KW-1185">Reference proteome</keyword>
<dbReference type="GO" id="GO:0046872">
    <property type="term" value="F:metal ion binding"/>
    <property type="evidence" value="ECO:0007669"/>
    <property type="project" value="InterPro"/>
</dbReference>
<dbReference type="InterPro" id="IPR034660">
    <property type="entry name" value="DinB/YfiT-like"/>
</dbReference>
<dbReference type="EMBL" id="LIIN01000003">
    <property type="protein sequence ID" value="KZX22706.1"/>
    <property type="molecule type" value="Genomic_DNA"/>
</dbReference>
<dbReference type="InterPro" id="IPR017520">
    <property type="entry name" value="CHP03086"/>
</dbReference>
<protein>
    <submittedName>
        <fullName evidence="2">Uncharacterized protein</fullName>
    </submittedName>
</protein>
<dbReference type="PATRIC" id="fig|1671680.3.peg.209"/>
<evidence type="ECO:0000256" key="1">
    <source>
        <dbReference type="SAM" id="MobiDB-lite"/>
    </source>
</evidence>
<dbReference type="AlphaFoldDB" id="A0A166IPB7"/>
<feature type="region of interest" description="Disordered" evidence="1">
    <location>
        <begin position="24"/>
        <end position="43"/>
    </location>
</feature>
<reference evidence="2 3" key="1">
    <citation type="submission" date="2015-08" db="EMBL/GenBank/DDBJ databases">
        <title>Draft Genome Sequence of Rathayibacter sp. Strain VKM Ac-2596 Isolated from Leaf Gall Induced by Plant-Parasitic Nematodes.</title>
        <authorList>
            <person name="Vasilenko O.V."/>
            <person name="Starodumova I.P."/>
            <person name="Tarlachkov S.V."/>
            <person name="Dorofeeva L.V."/>
            <person name="Evtushenko L.I."/>
        </authorList>
    </citation>
    <scope>NUCLEOTIDE SEQUENCE [LARGE SCALE GENOMIC DNA]</scope>
    <source>
        <strain evidence="2 3">VKM Ac-2596</strain>
    </source>
</reference>
<dbReference type="InterPro" id="IPR024344">
    <property type="entry name" value="MDMPI_metal-binding"/>
</dbReference>
<proteinExistence type="predicted"/>
<dbReference type="NCBIfam" id="TIGR03086">
    <property type="entry name" value="TIGR03086 family metal-binding protein"/>
    <property type="match status" value="1"/>
</dbReference>
<evidence type="ECO:0000313" key="3">
    <source>
        <dbReference type="Proteomes" id="UP000076717"/>
    </source>
</evidence>
<evidence type="ECO:0000313" key="2">
    <source>
        <dbReference type="EMBL" id="KZX22706.1"/>
    </source>
</evidence>
<dbReference type="Proteomes" id="UP000076717">
    <property type="component" value="Unassembled WGS sequence"/>
</dbReference>
<name>A0A166IPB7_9MICO</name>
<dbReference type="Pfam" id="PF11716">
    <property type="entry name" value="MDMPI_N"/>
    <property type="match status" value="1"/>
</dbReference>
<sequence>MLARTSDIGAVGNGRRLVAVDPSIHDAPERHMTHEQPDSPTATEMSRWLALQDRAHSAFELRLVAVEDWTAPTPDTEWDVRALVLHVVREQQRAHTLLSGGDESPIRLEPVAADLRGEWRRVTDRLSSTARAVDPASAVRLGRDTVSALELLQEQVADVTVHAWDLARATGSDERLDDDLVAAVWELFAPQEDTLRASGLYAAPVPVDETAPLQSRLLAITGRDDRLAA</sequence>
<accession>A0A166IPB7</accession>
<organism evidence="2 3">
    <name type="scientific">Rathayibacter tanaceti</name>
    <dbReference type="NCBI Taxonomy" id="1671680"/>
    <lineage>
        <taxon>Bacteria</taxon>
        <taxon>Bacillati</taxon>
        <taxon>Actinomycetota</taxon>
        <taxon>Actinomycetes</taxon>
        <taxon>Micrococcales</taxon>
        <taxon>Microbacteriaceae</taxon>
        <taxon>Rathayibacter</taxon>
    </lineage>
</organism>
<feature type="compositionally biased region" description="Basic and acidic residues" evidence="1">
    <location>
        <begin position="24"/>
        <end position="37"/>
    </location>
</feature>
<gene>
    <name evidence="2" type="ORF">ACH61_00197</name>
</gene>
<dbReference type="SUPFAM" id="SSF109854">
    <property type="entry name" value="DinB/YfiT-like putative metalloenzymes"/>
    <property type="match status" value="1"/>
</dbReference>
<comment type="caution">
    <text evidence="2">The sequence shown here is derived from an EMBL/GenBank/DDBJ whole genome shotgun (WGS) entry which is preliminary data.</text>
</comment>